<gene>
    <name evidence="1" type="ORF">LCGC14_3116070</name>
</gene>
<name>A0A0F8WSK3_9ZZZZ</name>
<protein>
    <submittedName>
        <fullName evidence="1">Uncharacterized protein</fullName>
    </submittedName>
</protein>
<evidence type="ECO:0000313" key="1">
    <source>
        <dbReference type="EMBL" id="KKK51325.1"/>
    </source>
</evidence>
<accession>A0A0F8WSK3</accession>
<sequence length="124" mass="14363">MDQRKTVPELCNEFEDKYPDSLVQGVCNQDYKFSSTESAIRDVLINGRTYRIAFDRIREPSIDEFSAEILITNPQGETKKYTLRKNDIIYLNTSTKEFIQLLDLHRDNIEREAAATISVGLQIE</sequence>
<feature type="non-terminal residue" evidence="1">
    <location>
        <position position="124"/>
    </location>
</feature>
<proteinExistence type="predicted"/>
<comment type="caution">
    <text evidence="1">The sequence shown here is derived from an EMBL/GenBank/DDBJ whole genome shotgun (WGS) entry which is preliminary data.</text>
</comment>
<organism evidence="1">
    <name type="scientific">marine sediment metagenome</name>
    <dbReference type="NCBI Taxonomy" id="412755"/>
    <lineage>
        <taxon>unclassified sequences</taxon>
        <taxon>metagenomes</taxon>
        <taxon>ecological metagenomes</taxon>
    </lineage>
</organism>
<dbReference type="EMBL" id="LAZR01067563">
    <property type="protein sequence ID" value="KKK51325.1"/>
    <property type="molecule type" value="Genomic_DNA"/>
</dbReference>
<dbReference type="AlphaFoldDB" id="A0A0F8WSK3"/>
<reference evidence="1" key="1">
    <citation type="journal article" date="2015" name="Nature">
        <title>Complex archaea that bridge the gap between prokaryotes and eukaryotes.</title>
        <authorList>
            <person name="Spang A."/>
            <person name="Saw J.H."/>
            <person name="Jorgensen S.L."/>
            <person name="Zaremba-Niedzwiedzka K."/>
            <person name="Martijn J."/>
            <person name="Lind A.E."/>
            <person name="van Eijk R."/>
            <person name="Schleper C."/>
            <person name="Guy L."/>
            <person name="Ettema T.J."/>
        </authorList>
    </citation>
    <scope>NUCLEOTIDE SEQUENCE</scope>
</reference>